<keyword evidence="1" id="KW-0812">Transmembrane</keyword>
<organism evidence="2 3">
    <name type="scientific">Castanea mollissima</name>
    <name type="common">Chinese chestnut</name>
    <dbReference type="NCBI Taxonomy" id="60419"/>
    <lineage>
        <taxon>Eukaryota</taxon>
        <taxon>Viridiplantae</taxon>
        <taxon>Streptophyta</taxon>
        <taxon>Embryophyta</taxon>
        <taxon>Tracheophyta</taxon>
        <taxon>Spermatophyta</taxon>
        <taxon>Magnoliopsida</taxon>
        <taxon>eudicotyledons</taxon>
        <taxon>Gunneridae</taxon>
        <taxon>Pentapetalae</taxon>
        <taxon>rosids</taxon>
        <taxon>fabids</taxon>
        <taxon>Fagales</taxon>
        <taxon>Fagaceae</taxon>
        <taxon>Castanea</taxon>
    </lineage>
</organism>
<dbReference type="OrthoDB" id="625764at2759"/>
<evidence type="ECO:0000256" key="1">
    <source>
        <dbReference type="SAM" id="Phobius"/>
    </source>
</evidence>
<keyword evidence="1" id="KW-0472">Membrane</keyword>
<reference evidence="2" key="1">
    <citation type="submission" date="2020-03" db="EMBL/GenBank/DDBJ databases">
        <title>Castanea mollissima Vanexum genome sequencing.</title>
        <authorList>
            <person name="Staton M."/>
        </authorList>
    </citation>
    <scope>NUCLEOTIDE SEQUENCE</scope>
    <source>
        <tissue evidence="2">Leaf</tissue>
    </source>
</reference>
<evidence type="ECO:0000313" key="3">
    <source>
        <dbReference type="Proteomes" id="UP000737018"/>
    </source>
</evidence>
<evidence type="ECO:0000313" key="2">
    <source>
        <dbReference type="EMBL" id="KAF3963654.1"/>
    </source>
</evidence>
<keyword evidence="3" id="KW-1185">Reference proteome</keyword>
<sequence>MSMMSVQANEATRQRQRLWDGVLELTKSAQEKNSDPLLWAVQLSTSLSSAGVVLPSVELAHLLVSHICFANHVPVTWKFLEKALTVKIAPPMLVLSLLSTRVIPNRQLQPGAYRLYMELLKRHAMSFASQIRGPNYHKIMKSIDDVLHLSQIYGLQVSEPGVILVEFVFSIVWQLLDASLDDEGLLELTPDKKSRWPTRSQDMEIDGHDGFSEKRIEHNEGLQKVNTVMAIEIIGEFLQNKVTSRILYLARRNMPSHWGGFIQRLQLLSAKSVVLRNSKHITPETLLQLTSDTRQLLSRKCKTMSGQEFHAVMASGSLISSANQVHGTSLSALWLPIDLFLEDAMDGSQVAATSAVETLTGLVKALQAVNGTTWHNTFLGLWIAALRLVQRERDPCEGPVPRLDTCLCMLLSITTLAVANIIEEEECELIDESEHSPTNQRIEKQPQGKRCKELVTSLQLLSDYDGLLTPPQYAVSVANQAAAKAIMFISNLSVNNGHYECVSVTDMPMNCSGNMRHLIVEALIARNLLDTSAYYWPGYVNARSNQVPRSVPGQVSCWSSLMKGSPLTPPLVNALVATPASRCIRCSFFLAEIEKIFEIAVSGSDDEKISAATILCGASLIRGWNVQEHVIIFITSLLSPPVPADYSGSDSHLIICAPFLNVLLVGISNVDCVQIFSLHGLVPLLAGALMPICEVFGSCVPIAPWTLTTGEELSCHAVFCNAFTLLLKLWRFNHPPLEHVMGDAPPVGSQLCPEYLLLVRNSRLSSFGRLPRDRMKTRRLSRLITFSVEPIFMETFPKLKRWYQQHQECIASTLSGLVPGTPVHQIVDALLSMMFRKINRGGQSLAPSASGSSNSSVSGTEDASIRLQVPAWDILEATPFVLDAALTACAHGRVSPRELATGLKDLADFLPATLATIVSYFSAEVTRGIWKPAFMNGTDWPSPAANLSIVEQQIKKILAATGVDVPSLAVGGSSPATLPLPLAALVSLTITYKLDKASERFLTMIAPALNSLASGCPWPCMAIISSLWAQKVKRWGDFLVFSASGTVFHHNSDAVVQLIKTCFTSTLGLNSSHIYSNGGVGALLGHGFGSHFSGGISPVAPGILYLRVHRSIRDVIFMTEEIVSILILSVRDIASSGLPKDKVEKLKKTKHGMRYGQVSLAAAMTRVKLAASLGASLVWISGGSSLVQSLIKETLPSWFLSVHGLRQEGGESGGMVAMLGGYALAYFAVLCGTFAWGVDSSSPASHRRPKILGAHLEFLASALDGKISLGCDCATWQAYVSGFVSLMVGCAPMWLLEVNVDVLKRLSRGLRQWNEEELALALLGIGGFGAMGAAAELIIETEL</sequence>
<dbReference type="GO" id="GO:2000762">
    <property type="term" value="P:regulation of phenylpropanoid metabolic process"/>
    <property type="evidence" value="ECO:0007669"/>
    <property type="project" value="InterPro"/>
</dbReference>
<dbReference type="EMBL" id="JRKL02001503">
    <property type="protein sequence ID" value="KAF3963654.1"/>
    <property type="molecule type" value="Genomic_DNA"/>
</dbReference>
<dbReference type="InterPro" id="IPR039638">
    <property type="entry name" value="MED33A/B"/>
</dbReference>
<feature type="transmembrane region" description="Helical" evidence="1">
    <location>
        <begin position="1212"/>
        <end position="1238"/>
    </location>
</feature>
<comment type="caution">
    <text evidence="2">The sequence shown here is derived from an EMBL/GenBank/DDBJ whole genome shotgun (WGS) entry which is preliminary data.</text>
</comment>
<dbReference type="Proteomes" id="UP000737018">
    <property type="component" value="Unassembled WGS sequence"/>
</dbReference>
<feature type="transmembrane region" description="Helical" evidence="1">
    <location>
        <begin position="1276"/>
        <end position="1296"/>
    </location>
</feature>
<keyword evidence="1" id="KW-1133">Transmembrane helix</keyword>
<name>A0A8J4RA84_9ROSI</name>
<proteinExistence type="predicted"/>
<evidence type="ECO:0008006" key="4">
    <source>
        <dbReference type="Google" id="ProtNLM"/>
    </source>
</evidence>
<gene>
    <name evidence="2" type="ORF">CMV_011981</name>
</gene>
<accession>A0A8J4RA84</accession>
<dbReference type="PANTHER" id="PTHR33739:SF7">
    <property type="entry name" value="MEDIATOR OF RNA POLYMERASE II TRANSCRIPTION SUBUNIT 33B"/>
    <property type="match status" value="1"/>
</dbReference>
<dbReference type="PANTHER" id="PTHR33739">
    <property type="entry name" value="OS07G0681500 PROTEIN"/>
    <property type="match status" value="1"/>
</dbReference>
<feature type="transmembrane region" description="Helical" evidence="1">
    <location>
        <begin position="1317"/>
        <end position="1339"/>
    </location>
</feature>
<dbReference type="GO" id="GO:0016592">
    <property type="term" value="C:mediator complex"/>
    <property type="evidence" value="ECO:0007669"/>
    <property type="project" value="InterPro"/>
</dbReference>
<protein>
    <recommendedName>
        <fullName evidence="4">Reduced epidermal fluorescence 4</fullName>
    </recommendedName>
</protein>